<organism evidence="2 3">
    <name type="scientific">Armillaria ostoyae</name>
    <name type="common">Armillaria root rot fungus</name>
    <dbReference type="NCBI Taxonomy" id="47428"/>
    <lineage>
        <taxon>Eukaryota</taxon>
        <taxon>Fungi</taxon>
        <taxon>Dikarya</taxon>
        <taxon>Basidiomycota</taxon>
        <taxon>Agaricomycotina</taxon>
        <taxon>Agaricomycetes</taxon>
        <taxon>Agaricomycetidae</taxon>
        <taxon>Agaricales</taxon>
        <taxon>Marasmiineae</taxon>
        <taxon>Physalacriaceae</taxon>
        <taxon>Armillaria</taxon>
    </lineage>
</organism>
<name>A0A284R3Y0_ARMOS</name>
<evidence type="ECO:0000313" key="3">
    <source>
        <dbReference type="Proteomes" id="UP000219338"/>
    </source>
</evidence>
<protein>
    <submittedName>
        <fullName evidence="2">Uncharacterized protein</fullName>
    </submittedName>
</protein>
<feature type="transmembrane region" description="Helical" evidence="1">
    <location>
        <begin position="39"/>
        <end position="59"/>
    </location>
</feature>
<dbReference type="OMA" id="FECSSAI"/>
<evidence type="ECO:0000256" key="1">
    <source>
        <dbReference type="SAM" id="Phobius"/>
    </source>
</evidence>
<keyword evidence="1" id="KW-0472">Membrane</keyword>
<reference evidence="3" key="1">
    <citation type="journal article" date="2017" name="Nat. Ecol. Evol.">
        <title>Genome expansion and lineage-specific genetic innovations in the forest pathogenic fungi Armillaria.</title>
        <authorList>
            <person name="Sipos G."/>
            <person name="Prasanna A.N."/>
            <person name="Walter M.C."/>
            <person name="O'Connor E."/>
            <person name="Balint B."/>
            <person name="Krizsan K."/>
            <person name="Kiss B."/>
            <person name="Hess J."/>
            <person name="Varga T."/>
            <person name="Slot J."/>
            <person name="Riley R."/>
            <person name="Boka B."/>
            <person name="Rigling D."/>
            <person name="Barry K."/>
            <person name="Lee J."/>
            <person name="Mihaltcheva S."/>
            <person name="LaButti K."/>
            <person name="Lipzen A."/>
            <person name="Waldron R."/>
            <person name="Moloney N.M."/>
            <person name="Sperisen C."/>
            <person name="Kredics L."/>
            <person name="Vagvoelgyi C."/>
            <person name="Patrignani A."/>
            <person name="Fitzpatrick D."/>
            <person name="Nagy I."/>
            <person name="Doyle S."/>
            <person name="Anderson J.B."/>
            <person name="Grigoriev I.V."/>
            <person name="Gueldener U."/>
            <person name="Muensterkoetter M."/>
            <person name="Nagy L.G."/>
        </authorList>
    </citation>
    <scope>NUCLEOTIDE SEQUENCE [LARGE SCALE GENOMIC DNA]</scope>
    <source>
        <strain evidence="3">C18/9</strain>
    </source>
</reference>
<dbReference type="Proteomes" id="UP000219338">
    <property type="component" value="Unassembled WGS sequence"/>
</dbReference>
<evidence type="ECO:0000313" key="2">
    <source>
        <dbReference type="EMBL" id="SJL03413.1"/>
    </source>
</evidence>
<proteinExistence type="predicted"/>
<keyword evidence="3" id="KW-1185">Reference proteome</keyword>
<keyword evidence="1" id="KW-0812">Transmembrane</keyword>
<dbReference type="EMBL" id="FUEG01000004">
    <property type="protein sequence ID" value="SJL03413.1"/>
    <property type="molecule type" value="Genomic_DNA"/>
</dbReference>
<feature type="transmembrane region" description="Helical" evidence="1">
    <location>
        <begin position="122"/>
        <end position="144"/>
    </location>
</feature>
<sequence>MATKAAATHFLQFRIQYSSIALLYYDYALTFPAEVNCDTWYKIIAALSVIGRAAVIVTFTARTYAVFARSKAILLSLAAIGLANDRCKSRTTDALGQQTIALVIVLTSDAEDFAKSFTTESLLLSISLVVLEYSSAILITIRSIQAFRIGGWKMQRQRLVYVIFEQGHSLHSKCGWDPSYAQLFAGIFYFR</sequence>
<accession>A0A284R3Y0</accession>
<gene>
    <name evidence="2" type="ORF">ARMOST_06767</name>
</gene>
<keyword evidence="1" id="KW-1133">Transmembrane helix</keyword>
<dbReference type="OrthoDB" id="3267855at2759"/>
<dbReference type="AlphaFoldDB" id="A0A284R3Y0"/>